<dbReference type="KEGG" id="sawl:NGM29_20125"/>
<dbReference type="GeneID" id="73292405"/>
<dbReference type="InterPro" id="IPR029051">
    <property type="entry name" value="DUF4352"/>
</dbReference>
<reference evidence="4" key="1">
    <citation type="submission" date="2022-06" db="EMBL/GenBank/DDBJ databases">
        <title>Diverse halophilic archaea isolated from saline environments.</title>
        <authorList>
            <person name="Cui H.-L."/>
        </authorList>
    </citation>
    <scope>NUCLEOTIDE SEQUENCE</scope>
    <source>
        <strain evidence="4">WLHS1</strain>
        <plasmid evidence="4">unnamed2</plasmid>
    </source>
</reference>
<evidence type="ECO:0000256" key="2">
    <source>
        <dbReference type="SAM" id="MobiDB-lite"/>
    </source>
</evidence>
<feature type="compositionally biased region" description="Acidic residues" evidence="2">
    <location>
        <begin position="24"/>
        <end position="39"/>
    </location>
</feature>
<protein>
    <submittedName>
        <fullName evidence="4">DUF4352 domain-containing protein</fullName>
    </submittedName>
</protein>
<dbReference type="AlphaFoldDB" id="A0A9E7NFP0"/>
<name>A0A9E7NFP0_9EURY</name>
<keyword evidence="5" id="KW-1185">Reference proteome</keyword>
<dbReference type="PROSITE" id="PS51257">
    <property type="entry name" value="PROKAR_LIPOPROTEIN"/>
    <property type="match status" value="1"/>
</dbReference>
<dbReference type="Proteomes" id="UP001056855">
    <property type="component" value="Plasmid unnamed2"/>
</dbReference>
<evidence type="ECO:0000313" key="5">
    <source>
        <dbReference type="Proteomes" id="UP001056855"/>
    </source>
</evidence>
<dbReference type="Gene3D" id="2.60.40.1240">
    <property type="match status" value="2"/>
</dbReference>
<evidence type="ECO:0000259" key="3">
    <source>
        <dbReference type="Pfam" id="PF11611"/>
    </source>
</evidence>
<keyword evidence="4" id="KW-0614">Plasmid</keyword>
<evidence type="ECO:0000313" key="4">
    <source>
        <dbReference type="EMBL" id="UTF55912.1"/>
    </source>
</evidence>
<gene>
    <name evidence="4" type="ORF">NGM29_20125</name>
</gene>
<organism evidence="4 5">
    <name type="scientific">Natronosalvus rutilus</name>
    <dbReference type="NCBI Taxonomy" id="2953753"/>
    <lineage>
        <taxon>Archaea</taxon>
        <taxon>Methanobacteriati</taxon>
        <taxon>Methanobacteriota</taxon>
        <taxon>Stenosarchaea group</taxon>
        <taxon>Halobacteria</taxon>
        <taxon>Halobacteriales</taxon>
        <taxon>Natrialbaceae</taxon>
        <taxon>Natronosalvus</taxon>
    </lineage>
</organism>
<feature type="region of interest" description="Disordered" evidence="2">
    <location>
        <begin position="19"/>
        <end position="61"/>
    </location>
</feature>
<dbReference type="Pfam" id="PF11611">
    <property type="entry name" value="DUF4352"/>
    <property type="match status" value="2"/>
</dbReference>
<feature type="domain" description="DUF4352" evidence="3">
    <location>
        <begin position="67"/>
        <end position="176"/>
    </location>
</feature>
<dbReference type="RefSeq" id="WP_254161417.1">
    <property type="nucleotide sequence ID" value="NZ_CP100357.1"/>
</dbReference>
<keyword evidence="1" id="KW-0732">Signal</keyword>
<feature type="domain" description="DUF4352" evidence="3">
    <location>
        <begin position="211"/>
        <end position="325"/>
    </location>
</feature>
<evidence type="ECO:0000256" key="1">
    <source>
        <dbReference type="ARBA" id="ARBA00022729"/>
    </source>
</evidence>
<accession>A0A9E7NFP0</accession>
<geneLocation type="plasmid" evidence="4 5">
    <name>unnamed2</name>
</geneLocation>
<sequence length="340" mass="37624">MQRRKLLVVGATACGTILAGCSSSEDDEEPSPVDGDDTENSNGNEKSDGGDNTAEETEAEDTEKVIGALVDGDQMHLVVEDVAHRTELGGFFEADEGNEFVVISLAMKNVSDGFLEVSNLLQASLRDSKDSSYNRTFVGGKEPTFNDGQFVPGEVGRGIIVFEVPEDASGLELQFDFDVSAFGDVNQAHIDLELETNVHTLEQDLQVEIYSAGQEIEYGGTEVAINSVEFEDNLGRFAKPDPGNEYAVIDISITNETGEEQRVSTLLQMLVKDKKGYSYQEDWAATTELDQEFDESSPIEDGETRRGKVVYQVEEDLSPLYWVFEFNMWINGDKSFWQLR</sequence>
<dbReference type="EMBL" id="CP100357">
    <property type="protein sequence ID" value="UTF55912.1"/>
    <property type="molecule type" value="Genomic_DNA"/>
</dbReference>
<proteinExistence type="predicted"/>
<dbReference type="InterPro" id="IPR029050">
    <property type="entry name" value="Immunoprotect_excell_Ig-like"/>
</dbReference>